<keyword evidence="2" id="KW-0472">Membrane</keyword>
<proteinExistence type="predicted"/>
<reference evidence="3 4" key="1">
    <citation type="submission" date="2020-08" db="EMBL/GenBank/DDBJ databases">
        <title>Genome public.</title>
        <authorList>
            <person name="Liu C."/>
            <person name="Sun Q."/>
        </authorList>
    </citation>
    <scope>NUCLEOTIDE SEQUENCE [LARGE SCALE GENOMIC DNA]</scope>
    <source>
        <strain evidence="3 4">NSJ-70</strain>
    </source>
</reference>
<feature type="compositionally biased region" description="Basic and acidic residues" evidence="1">
    <location>
        <begin position="32"/>
        <end position="57"/>
    </location>
</feature>
<protein>
    <recommendedName>
        <fullName evidence="5">Zinc ribbon domain-containing protein</fullName>
    </recommendedName>
</protein>
<feature type="region of interest" description="Disordered" evidence="1">
    <location>
        <begin position="31"/>
        <end position="95"/>
    </location>
</feature>
<dbReference type="Proteomes" id="UP000622448">
    <property type="component" value="Unassembled WGS sequence"/>
</dbReference>
<organism evidence="3 4">
    <name type="scientific">Eggerthella hominis</name>
    <dbReference type="NCBI Taxonomy" id="2763043"/>
    <lineage>
        <taxon>Bacteria</taxon>
        <taxon>Bacillati</taxon>
        <taxon>Actinomycetota</taxon>
        <taxon>Coriobacteriia</taxon>
        <taxon>Eggerthellales</taxon>
        <taxon>Eggerthellaceae</taxon>
        <taxon>Eggerthella</taxon>
    </lineage>
</organism>
<keyword evidence="4" id="KW-1185">Reference proteome</keyword>
<evidence type="ECO:0000313" key="3">
    <source>
        <dbReference type="EMBL" id="MBC5583724.1"/>
    </source>
</evidence>
<feature type="compositionally biased region" description="Basic and acidic residues" evidence="1">
    <location>
        <begin position="348"/>
        <end position="362"/>
    </location>
</feature>
<name>A0ABR7BQ53_9ACTN</name>
<dbReference type="RefSeq" id="WP_186938306.1">
    <property type="nucleotide sequence ID" value="NZ_JACOOA010000002.1"/>
</dbReference>
<gene>
    <name evidence="3" type="ORF">H8S61_05900</name>
</gene>
<feature type="transmembrane region" description="Helical" evidence="2">
    <location>
        <begin position="101"/>
        <end position="125"/>
    </location>
</feature>
<evidence type="ECO:0008006" key="5">
    <source>
        <dbReference type="Google" id="ProtNLM"/>
    </source>
</evidence>
<sequence>MSLVRCPKCGKEIPIEEDECPSCGYAPMLRSMMRDSQKRSAEQEASKATESDSREAGSGEAEQSSSGSDSREESAVSPSDGKHQKDDAGSDPKASARKRNVIIAAASGFGAVLVLVVVLFATHVICFHEWSDATCIEPQICSICQKTRGEPIGHDWMDATCTVPKTCNRCSQIEGSALGHKWFEATWEKPKTCTVCKEIEGESLESTYKQGVECFSEGNLSSAKNLLNRVADFEEAVNYLTLIDRVAAFNGAYAAPVNAWGKEDKWIVLEDGHVSEYTHYKKAGYDAGFDADYVPEEEGDVLVLINKYEYQGTSAFKNDRYTLTEENGIKTIKLDASFGDDDTFTPSDKTKKEFDSNLDKTPPKKSSLYRNDC</sequence>
<feature type="region of interest" description="Disordered" evidence="1">
    <location>
        <begin position="347"/>
        <end position="373"/>
    </location>
</feature>
<comment type="caution">
    <text evidence="3">The sequence shown here is derived from an EMBL/GenBank/DDBJ whole genome shotgun (WGS) entry which is preliminary data.</text>
</comment>
<accession>A0ABR7BQ53</accession>
<feature type="compositionally biased region" description="Low complexity" evidence="1">
    <location>
        <begin position="58"/>
        <end position="68"/>
    </location>
</feature>
<feature type="compositionally biased region" description="Basic and acidic residues" evidence="1">
    <location>
        <begin position="69"/>
        <end position="90"/>
    </location>
</feature>
<evidence type="ECO:0000313" key="4">
    <source>
        <dbReference type="Proteomes" id="UP000622448"/>
    </source>
</evidence>
<dbReference type="EMBL" id="JACOOA010000002">
    <property type="protein sequence ID" value="MBC5583724.1"/>
    <property type="molecule type" value="Genomic_DNA"/>
</dbReference>
<keyword evidence="2" id="KW-0812">Transmembrane</keyword>
<evidence type="ECO:0000256" key="1">
    <source>
        <dbReference type="SAM" id="MobiDB-lite"/>
    </source>
</evidence>
<keyword evidence="2" id="KW-1133">Transmembrane helix</keyword>
<evidence type="ECO:0000256" key="2">
    <source>
        <dbReference type="SAM" id="Phobius"/>
    </source>
</evidence>